<gene>
    <name evidence="3" type="ORF">DRP44_00850</name>
</gene>
<dbReference type="SUPFAM" id="SSF48452">
    <property type="entry name" value="TPR-like"/>
    <property type="match status" value="1"/>
</dbReference>
<keyword evidence="1" id="KW-0802">TPR repeat</keyword>
<dbReference type="InterPro" id="IPR011990">
    <property type="entry name" value="TPR-like_helical_dom_sf"/>
</dbReference>
<dbReference type="Pfam" id="PF13432">
    <property type="entry name" value="TPR_16"/>
    <property type="match status" value="1"/>
</dbReference>
<proteinExistence type="predicted"/>
<dbReference type="EMBL" id="QNBC01000005">
    <property type="protein sequence ID" value="RKX67990.1"/>
    <property type="molecule type" value="Genomic_DNA"/>
</dbReference>
<keyword evidence="2" id="KW-1133">Transmembrane helix</keyword>
<dbReference type="AlphaFoldDB" id="A0A660SDB7"/>
<sequence length="382" mass="44869">MTLTTFYIILSLFLLLIILLYINHILNKNKQYRKNRLEENIREIQGFIAKENYRDAETRLNDLIEKDTDNIDYFLMLADIYRATKRYKKALDLHTFLSKRVGLPDVRLIDINIEIIRDNLFLNAYDEALDIISQLRNQYKISKGQDKIIKELELTCYESLKNYDKALKIAKKVFSKYEYADYLAFIASKMINEGKEREGEKLINKAYGINKKSDFASMYKAEILLKKGKLEEAAELLGFVLNHNSNLSHTIAKMLREEYRSPEQLDQFENVILQISKYAKNNYIILQEVEDIYLKKGNYDKTLSIINEIIQADPDNLKSHVDLAYIYAVTNQDSKLLDAISDLNRIALSHKGVFICNKCHSKFDRYYMRCPVCKNFKTMEMI</sequence>
<keyword evidence="2" id="KW-0472">Membrane</keyword>
<dbReference type="InterPro" id="IPR019734">
    <property type="entry name" value="TPR_rpt"/>
</dbReference>
<accession>A0A660SDB7</accession>
<evidence type="ECO:0000313" key="4">
    <source>
        <dbReference type="Proteomes" id="UP000282321"/>
    </source>
</evidence>
<name>A0A660SDB7_UNCT6</name>
<feature type="transmembrane region" description="Helical" evidence="2">
    <location>
        <begin position="6"/>
        <end position="26"/>
    </location>
</feature>
<feature type="repeat" description="TPR" evidence="1">
    <location>
        <begin position="283"/>
        <end position="316"/>
    </location>
</feature>
<dbReference type="Proteomes" id="UP000282321">
    <property type="component" value="Unassembled WGS sequence"/>
</dbReference>
<dbReference type="PROSITE" id="PS50005">
    <property type="entry name" value="TPR"/>
    <property type="match status" value="1"/>
</dbReference>
<keyword evidence="2" id="KW-0812">Transmembrane</keyword>
<protein>
    <recommendedName>
        <fullName evidence="5">LapB rubredoxin metal binding domain-containing protein</fullName>
    </recommendedName>
</protein>
<organism evidence="3 4">
    <name type="scientific">candidate division TA06 bacterium</name>
    <dbReference type="NCBI Taxonomy" id="2250710"/>
    <lineage>
        <taxon>Bacteria</taxon>
        <taxon>Bacteria division TA06</taxon>
    </lineage>
</organism>
<evidence type="ECO:0000313" key="3">
    <source>
        <dbReference type="EMBL" id="RKX67990.1"/>
    </source>
</evidence>
<evidence type="ECO:0008006" key="5">
    <source>
        <dbReference type="Google" id="ProtNLM"/>
    </source>
</evidence>
<dbReference type="Gene3D" id="1.25.40.10">
    <property type="entry name" value="Tetratricopeptide repeat domain"/>
    <property type="match status" value="3"/>
</dbReference>
<evidence type="ECO:0000256" key="1">
    <source>
        <dbReference type="PROSITE-ProRule" id="PRU00339"/>
    </source>
</evidence>
<comment type="caution">
    <text evidence="3">The sequence shown here is derived from an EMBL/GenBank/DDBJ whole genome shotgun (WGS) entry which is preliminary data.</text>
</comment>
<evidence type="ECO:0000256" key="2">
    <source>
        <dbReference type="SAM" id="Phobius"/>
    </source>
</evidence>
<reference evidence="3 4" key="1">
    <citation type="submission" date="2018-06" db="EMBL/GenBank/DDBJ databases">
        <title>Extensive metabolic versatility and redundancy in microbially diverse, dynamic hydrothermal sediments.</title>
        <authorList>
            <person name="Dombrowski N."/>
            <person name="Teske A."/>
            <person name="Baker B.J."/>
        </authorList>
    </citation>
    <scope>NUCLEOTIDE SEQUENCE [LARGE SCALE GENOMIC DNA]</scope>
    <source>
        <strain evidence="3">B35_G9</strain>
    </source>
</reference>